<name>A0AC61TNW1_9CAUD</name>
<protein>
    <submittedName>
        <fullName evidence="1">Uncharacterized protein</fullName>
    </submittedName>
</protein>
<reference evidence="1" key="1">
    <citation type="submission" date="2021-10" db="EMBL/GenBank/DDBJ databases">
        <authorList>
            <person name="Ayers H.X."/>
            <person name="Arens D.A."/>
            <person name="Thompson D.W."/>
            <person name="Stewart J."/>
            <person name="Casjens S.R."/>
            <person name="Grose J.H."/>
        </authorList>
    </citation>
    <scope>NUCLEOTIDE SEQUENCE</scope>
</reference>
<evidence type="ECO:0000313" key="2">
    <source>
        <dbReference type="Proteomes" id="UP000827379"/>
    </source>
</evidence>
<evidence type="ECO:0000313" key="1">
    <source>
        <dbReference type="EMBL" id="UGO51997.1"/>
    </source>
</evidence>
<dbReference type="EMBL" id="OL539442">
    <property type="protein sequence ID" value="UGO51997.1"/>
    <property type="molecule type" value="Genomic_DNA"/>
</dbReference>
<dbReference type="Proteomes" id="UP000827379">
    <property type="component" value="Segment"/>
</dbReference>
<proteinExistence type="predicted"/>
<sequence length="53" mass="5998">MKNEIECQATGEGCSYERVEIPSEFIDGQEGGEVTVITQCKYCGKPFEYEDKK</sequence>
<organism evidence="1 2">
    <name type="scientific">Serratia phage vB_SmaS_Ulliraptor</name>
    <dbReference type="NCBI Taxonomy" id="2902694"/>
    <lineage>
        <taxon>Viruses</taxon>
        <taxon>Duplodnaviria</taxon>
        <taxon>Heunggongvirae</taxon>
        <taxon>Uroviricota</taxon>
        <taxon>Caudoviricetes</taxon>
        <taxon>Bonzeevirus</taxon>
        <taxon>Bonzeevirus ulliraptor</taxon>
    </lineage>
</organism>
<keyword evidence="2" id="KW-1185">Reference proteome</keyword>
<gene>
    <name evidence="1" type="ORF">ULLIRAPTOR_5</name>
</gene>
<accession>A0AC61TNW1</accession>